<sequence>MRFLFVGTSPEHGGAASHFVTLARALTERGHRVHAVVHPQGEIARHLRDSAVTLHEGTFRNALDPRGYRAVFQTAWRTQPDLLVTGFGKEYWPLILLSRLIDVPVTLFRHRLPPLHALSNYGLPRLADYFVAVSQYARRTYIAQGVPDNCVRVLYNPVDTSRCRPHAEQRRAVLRRLGLDEEVILVGYAGQMHGGKGIFTLLEALHAAMAREPRLHGLWLGDGEDVLTWRRQIEAHGMEARHHHLGWVSDMSAFYPAMTLLAFPSVQPETFGRSAAEAQAAGVVVLGSDLGGIPETLQPNTTGLLLPAGDVEAWRDAILAMCDPVRRRPLAAAGRAFVQQQFDAHRIADAFVHMVTPHARRPLRTSVTRSVDAPSVRRPRSARSKPQGGRRRTNDET</sequence>
<dbReference type="Pfam" id="PF13439">
    <property type="entry name" value="Glyco_transf_4"/>
    <property type="match status" value="1"/>
</dbReference>
<dbReference type="CDD" id="cd03801">
    <property type="entry name" value="GT4_PimA-like"/>
    <property type="match status" value="1"/>
</dbReference>
<evidence type="ECO:0000256" key="1">
    <source>
        <dbReference type="SAM" id="MobiDB-lite"/>
    </source>
</evidence>
<dbReference type="PANTHER" id="PTHR12526:SF638">
    <property type="entry name" value="SPORE COAT PROTEIN SA"/>
    <property type="match status" value="1"/>
</dbReference>
<keyword evidence="4" id="KW-1185">Reference proteome</keyword>
<name>A0ABW8K7Y9_9GAMM</name>
<feature type="domain" description="Glycosyltransferase subfamily 4-like N-terminal" evidence="2">
    <location>
        <begin position="13"/>
        <end position="162"/>
    </location>
</feature>
<evidence type="ECO:0000259" key="2">
    <source>
        <dbReference type="Pfam" id="PF13439"/>
    </source>
</evidence>
<dbReference type="Gene3D" id="3.40.50.2000">
    <property type="entry name" value="Glycogen Phosphorylase B"/>
    <property type="match status" value="2"/>
</dbReference>
<evidence type="ECO:0000313" key="4">
    <source>
        <dbReference type="Proteomes" id="UP001620408"/>
    </source>
</evidence>
<organism evidence="3 4">
    <name type="scientific">Dyella koreensis</name>
    <dbReference type="NCBI Taxonomy" id="311235"/>
    <lineage>
        <taxon>Bacteria</taxon>
        <taxon>Pseudomonadati</taxon>
        <taxon>Pseudomonadota</taxon>
        <taxon>Gammaproteobacteria</taxon>
        <taxon>Lysobacterales</taxon>
        <taxon>Rhodanobacteraceae</taxon>
        <taxon>Dyella</taxon>
    </lineage>
</organism>
<evidence type="ECO:0000313" key="3">
    <source>
        <dbReference type="EMBL" id="MFK2919005.1"/>
    </source>
</evidence>
<comment type="caution">
    <text evidence="3">The sequence shown here is derived from an EMBL/GenBank/DDBJ whole genome shotgun (WGS) entry which is preliminary data.</text>
</comment>
<feature type="region of interest" description="Disordered" evidence="1">
    <location>
        <begin position="362"/>
        <end position="397"/>
    </location>
</feature>
<proteinExistence type="predicted"/>
<dbReference type="Pfam" id="PF13692">
    <property type="entry name" value="Glyco_trans_1_4"/>
    <property type="match status" value="1"/>
</dbReference>
<dbReference type="RefSeq" id="WP_379983369.1">
    <property type="nucleotide sequence ID" value="NZ_JADIKD010000012.1"/>
</dbReference>
<protein>
    <submittedName>
        <fullName evidence="3">Glycosyltransferase family 4 protein</fullName>
    </submittedName>
</protein>
<dbReference type="Proteomes" id="UP001620408">
    <property type="component" value="Unassembled WGS sequence"/>
</dbReference>
<dbReference type="SUPFAM" id="SSF53756">
    <property type="entry name" value="UDP-Glycosyltransferase/glycogen phosphorylase"/>
    <property type="match status" value="1"/>
</dbReference>
<reference evidence="3 4" key="1">
    <citation type="submission" date="2020-10" db="EMBL/GenBank/DDBJ databases">
        <title>Phylogeny of dyella-like bacteria.</title>
        <authorList>
            <person name="Fu J."/>
        </authorList>
    </citation>
    <scope>NUCLEOTIDE SEQUENCE [LARGE SCALE GENOMIC DNA]</scope>
    <source>
        <strain evidence="3 4">BB4</strain>
    </source>
</reference>
<dbReference type="PANTHER" id="PTHR12526">
    <property type="entry name" value="GLYCOSYLTRANSFERASE"/>
    <property type="match status" value="1"/>
</dbReference>
<dbReference type="EMBL" id="JADIKD010000012">
    <property type="protein sequence ID" value="MFK2919005.1"/>
    <property type="molecule type" value="Genomic_DNA"/>
</dbReference>
<accession>A0ABW8K7Y9</accession>
<gene>
    <name evidence="3" type="ORF">ISS97_17170</name>
</gene>
<dbReference type="InterPro" id="IPR028098">
    <property type="entry name" value="Glyco_trans_4-like_N"/>
</dbReference>
<feature type="compositionally biased region" description="Basic residues" evidence="1">
    <location>
        <begin position="377"/>
        <end position="391"/>
    </location>
</feature>